<dbReference type="PANTHER" id="PTHR31362:SF0">
    <property type="entry name" value="EXOSTOSIN DOMAIN-CONTAINING PROTEIN-RELATED"/>
    <property type="match status" value="1"/>
</dbReference>
<dbReference type="AlphaFoldDB" id="W2SPK0"/>
<organism evidence="1 2">
    <name type="scientific">Necator americanus</name>
    <name type="common">Human hookworm</name>
    <dbReference type="NCBI Taxonomy" id="51031"/>
    <lineage>
        <taxon>Eukaryota</taxon>
        <taxon>Metazoa</taxon>
        <taxon>Ecdysozoa</taxon>
        <taxon>Nematoda</taxon>
        <taxon>Chromadorea</taxon>
        <taxon>Rhabditida</taxon>
        <taxon>Rhabditina</taxon>
        <taxon>Rhabditomorpha</taxon>
        <taxon>Strongyloidea</taxon>
        <taxon>Ancylostomatidae</taxon>
        <taxon>Bunostominae</taxon>
        <taxon>Necator</taxon>
    </lineage>
</organism>
<dbReference type="OrthoDB" id="5948173at2759"/>
<dbReference type="InterPro" id="IPR005049">
    <property type="entry name" value="STL-like"/>
</dbReference>
<reference evidence="2" key="1">
    <citation type="journal article" date="2014" name="Nat. Genet.">
        <title>Genome of the human hookworm Necator americanus.</title>
        <authorList>
            <person name="Tang Y.T."/>
            <person name="Gao X."/>
            <person name="Rosa B.A."/>
            <person name="Abubucker S."/>
            <person name="Hallsworth-Pepin K."/>
            <person name="Martin J."/>
            <person name="Tyagi R."/>
            <person name="Heizer E."/>
            <person name="Zhang X."/>
            <person name="Bhonagiri-Palsikar V."/>
            <person name="Minx P."/>
            <person name="Warren W.C."/>
            <person name="Wang Q."/>
            <person name="Zhan B."/>
            <person name="Hotez P.J."/>
            <person name="Sternberg P.W."/>
            <person name="Dougall A."/>
            <person name="Gaze S.T."/>
            <person name="Mulvenna J."/>
            <person name="Sotillo J."/>
            <person name="Ranganathan S."/>
            <person name="Rabelo E.M."/>
            <person name="Wilson R.K."/>
            <person name="Felgner P.L."/>
            <person name="Bethony J."/>
            <person name="Hawdon J.M."/>
            <person name="Gasser R.B."/>
            <person name="Loukas A."/>
            <person name="Mitreva M."/>
        </authorList>
    </citation>
    <scope>NUCLEOTIDE SEQUENCE [LARGE SCALE GENOMIC DNA]</scope>
</reference>
<dbReference type="KEGG" id="nai:NECAME_14558"/>
<keyword evidence="2" id="KW-1185">Reference proteome</keyword>
<gene>
    <name evidence="1" type="ORF">NECAME_14558</name>
</gene>
<protein>
    <submittedName>
        <fullName evidence="1">Uncharacterized protein</fullName>
    </submittedName>
</protein>
<dbReference type="Pfam" id="PF03385">
    <property type="entry name" value="STELLO"/>
    <property type="match status" value="2"/>
</dbReference>
<proteinExistence type="predicted"/>
<accession>W2SPK0</accession>
<name>W2SPK0_NECAM</name>
<evidence type="ECO:0000313" key="2">
    <source>
        <dbReference type="Proteomes" id="UP000053676"/>
    </source>
</evidence>
<dbReference type="Proteomes" id="UP000053676">
    <property type="component" value="Unassembled WGS sequence"/>
</dbReference>
<dbReference type="EMBL" id="KI668900">
    <property type="protein sequence ID" value="ETN70756.1"/>
    <property type="molecule type" value="Genomic_DNA"/>
</dbReference>
<evidence type="ECO:0000313" key="1">
    <source>
        <dbReference type="EMBL" id="ETN70756.1"/>
    </source>
</evidence>
<sequence>MAGDISDWCAAANHTELLHMLPSPEQLNDAHTNHTVLTDLENTVLVVTYNYPMNGTIGLIQRLYQPYFGVTIFCGSWFPKEYDQKGYFVMADDTTFNFWHRVDLNSTVHSIGIAAQNESGIWWPSEMGKHLTPSSLFLSSRIL</sequence>
<dbReference type="PANTHER" id="PTHR31362">
    <property type="entry name" value="GLYCOSYLTRANSFERASE STELLO1-RELATED"/>
    <property type="match status" value="1"/>
</dbReference>